<reference evidence="1" key="2">
    <citation type="submission" date="2022-06" db="UniProtKB">
        <authorList>
            <consortium name="EnsemblMetazoa"/>
        </authorList>
    </citation>
    <scope>IDENTIFICATION</scope>
    <source>
        <strain evidence="1">PS312</strain>
    </source>
</reference>
<accession>A0A2A6C1C1</accession>
<proteinExistence type="predicted"/>
<dbReference type="AlphaFoldDB" id="A0A2A6C1C1"/>
<keyword evidence="2" id="KW-1185">Reference proteome</keyword>
<sequence>MAVSSFSSAMELQRIRFNGSGRSLAGLPADIIRIIIPMCGPPVESLRLISPSWNNMALTFLSCRDNLPPLRRVNISQCDPEDKKRVRVSVTCKRKYAAHFLHYIREWNSEHGASFDEFTSPPLQLIVKENKRIWCSLFVLLLLSILCTYYVNYLRPLACDVIQWTSVCDIETIEIVTDEFTMARDLDDLRSFFSQVIQCGLKTIEFWENSGLSNLVFGRPRERWIEMARSLNCDEFTVDVVTGRRARDEVLRLRVVPL</sequence>
<reference evidence="2" key="1">
    <citation type="journal article" date="2008" name="Nat. Genet.">
        <title>The Pristionchus pacificus genome provides a unique perspective on nematode lifestyle and parasitism.</title>
        <authorList>
            <person name="Dieterich C."/>
            <person name="Clifton S.W."/>
            <person name="Schuster L.N."/>
            <person name="Chinwalla A."/>
            <person name="Delehaunty K."/>
            <person name="Dinkelacker I."/>
            <person name="Fulton L."/>
            <person name="Fulton R."/>
            <person name="Godfrey J."/>
            <person name="Minx P."/>
            <person name="Mitreva M."/>
            <person name="Roeseler W."/>
            <person name="Tian H."/>
            <person name="Witte H."/>
            <person name="Yang S.P."/>
            <person name="Wilson R.K."/>
            <person name="Sommer R.J."/>
        </authorList>
    </citation>
    <scope>NUCLEOTIDE SEQUENCE [LARGE SCALE GENOMIC DNA]</scope>
    <source>
        <strain evidence="2">PS312</strain>
    </source>
</reference>
<accession>A0A8R1YZX9</accession>
<protein>
    <submittedName>
        <fullName evidence="1">Uncharacterized protein</fullName>
    </submittedName>
</protein>
<gene>
    <name evidence="1" type="primary">WBGene00280532</name>
</gene>
<organism evidence="1 2">
    <name type="scientific">Pristionchus pacificus</name>
    <name type="common">Parasitic nematode worm</name>
    <dbReference type="NCBI Taxonomy" id="54126"/>
    <lineage>
        <taxon>Eukaryota</taxon>
        <taxon>Metazoa</taxon>
        <taxon>Ecdysozoa</taxon>
        <taxon>Nematoda</taxon>
        <taxon>Chromadorea</taxon>
        <taxon>Rhabditida</taxon>
        <taxon>Rhabditina</taxon>
        <taxon>Diplogasteromorpha</taxon>
        <taxon>Diplogasteroidea</taxon>
        <taxon>Neodiplogasteridae</taxon>
        <taxon>Pristionchus</taxon>
    </lineage>
</organism>
<name>A0A2A6C1C1_PRIPA</name>
<dbReference type="EnsemblMetazoa" id="PPA42163.1">
    <property type="protein sequence ID" value="PPA42163.1"/>
    <property type="gene ID" value="WBGene00280532"/>
</dbReference>
<evidence type="ECO:0000313" key="2">
    <source>
        <dbReference type="Proteomes" id="UP000005239"/>
    </source>
</evidence>
<evidence type="ECO:0000313" key="1">
    <source>
        <dbReference type="EnsemblMetazoa" id="PPA42163.1"/>
    </source>
</evidence>
<dbReference type="Proteomes" id="UP000005239">
    <property type="component" value="Unassembled WGS sequence"/>
</dbReference>